<accession>A0ABT3P813</accession>
<evidence type="ECO:0000256" key="3">
    <source>
        <dbReference type="ARBA" id="ARBA00022643"/>
    </source>
</evidence>
<protein>
    <submittedName>
        <fullName evidence="5">Flavodoxin domain-containing protein</fullName>
    </submittedName>
</protein>
<comment type="caution">
    <text evidence="5">The sequence shown here is derived from an EMBL/GenBank/DDBJ whole genome shotgun (WGS) entry which is preliminary data.</text>
</comment>
<dbReference type="Proteomes" id="UP001142810">
    <property type="component" value="Unassembled WGS sequence"/>
</dbReference>
<dbReference type="Pfam" id="PF00258">
    <property type="entry name" value="Flavodoxin_1"/>
    <property type="match status" value="1"/>
</dbReference>
<dbReference type="InterPro" id="IPR029039">
    <property type="entry name" value="Flavoprotein-like_sf"/>
</dbReference>
<dbReference type="PROSITE" id="PS50902">
    <property type="entry name" value="FLAVODOXIN_LIKE"/>
    <property type="match status" value="1"/>
</dbReference>
<keyword evidence="6" id="KW-1185">Reference proteome</keyword>
<evidence type="ECO:0000256" key="2">
    <source>
        <dbReference type="ARBA" id="ARBA00022630"/>
    </source>
</evidence>
<evidence type="ECO:0000256" key="1">
    <source>
        <dbReference type="ARBA" id="ARBA00001917"/>
    </source>
</evidence>
<gene>
    <name evidence="5" type="ORF">OPS25_10260</name>
</gene>
<organism evidence="5 6">
    <name type="scientific">Alteromonas aquimaris</name>
    <dbReference type="NCBI Taxonomy" id="2998417"/>
    <lineage>
        <taxon>Bacteria</taxon>
        <taxon>Pseudomonadati</taxon>
        <taxon>Pseudomonadota</taxon>
        <taxon>Gammaproteobacteria</taxon>
        <taxon>Alteromonadales</taxon>
        <taxon>Alteromonadaceae</taxon>
        <taxon>Alteromonas/Salinimonas group</taxon>
        <taxon>Alteromonas</taxon>
    </lineage>
</organism>
<dbReference type="PANTHER" id="PTHR19384">
    <property type="entry name" value="NITRIC OXIDE SYNTHASE-RELATED"/>
    <property type="match status" value="1"/>
</dbReference>
<evidence type="ECO:0000313" key="5">
    <source>
        <dbReference type="EMBL" id="MCW8108875.1"/>
    </source>
</evidence>
<sequence length="146" mass="15402">MSNYAIIVGSVLGAAEYVADALAESIKQNQEAVEIHLSPDLPAISHDAIWIICTSTHGAGDLPDNIQPFAEQLENADLSAVSAYVIGLGDSSYDTFCHGAKTMETLLIQAGATLLAPPCHIDVLTYPIPEDEAVAWFTSQTSAQSA</sequence>
<dbReference type="PANTHER" id="PTHR19384:SF128">
    <property type="entry name" value="NADPH OXIDOREDUCTASE A"/>
    <property type="match status" value="1"/>
</dbReference>
<keyword evidence="3" id="KW-0288">FMN</keyword>
<feature type="domain" description="Flavodoxin-like" evidence="4">
    <location>
        <begin position="4"/>
        <end position="141"/>
    </location>
</feature>
<reference evidence="5" key="1">
    <citation type="submission" date="2022-11" db="EMBL/GenBank/DDBJ databases">
        <title>Alteromonas sp. nov., isolated from sea water of the Qingdao.</title>
        <authorList>
            <person name="Wang Q."/>
        </authorList>
    </citation>
    <scope>NUCLEOTIDE SEQUENCE</scope>
    <source>
        <strain evidence="5">ASW11-7</strain>
    </source>
</reference>
<evidence type="ECO:0000313" key="6">
    <source>
        <dbReference type="Proteomes" id="UP001142810"/>
    </source>
</evidence>
<evidence type="ECO:0000259" key="4">
    <source>
        <dbReference type="PROSITE" id="PS50902"/>
    </source>
</evidence>
<dbReference type="InterPro" id="IPR008254">
    <property type="entry name" value="Flavodoxin/NO_synth"/>
</dbReference>
<proteinExistence type="predicted"/>
<keyword evidence="2" id="KW-0285">Flavoprotein</keyword>
<comment type="cofactor">
    <cofactor evidence="1">
        <name>FMN</name>
        <dbReference type="ChEBI" id="CHEBI:58210"/>
    </cofactor>
</comment>
<dbReference type="Gene3D" id="3.40.50.360">
    <property type="match status" value="1"/>
</dbReference>
<dbReference type="SUPFAM" id="SSF52218">
    <property type="entry name" value="Flavoproteins"/>
    <property type="match status" value="1"/>
</dbReference>
<name>A0ABT3P813_9ALTE</name>
<dbReference type="RefSeq" id="WP_265617630.1">
    <property type="nucleotide sequence ID" value="NZ_JAPFRD010000011.1"/>
</dbReference>
<dbReference type="EMBL" id="JAPFRD010000011">
    <property type="protein sequence ID" value="MCW8108875.1"/>
    <property type="molecule type" value="Genomic_DNA"/>
</dbReference>